<sequence length="146" mass="16892">MRNYQQFIEWLDATYIGRQYLSRLTAVLPDPNSVTCLANDRYGEDLEIKFVAFDASMLVKGFLKFPRPTPEECMMQLEVFSLSLVKSKLLSYETYDAYGSRMLDGEFKELALTLTFDGREITLRKTDYPHQTNLFDQAVTALMSSR</sequence>
<evidence type="ECO:0000313" key="2">
    <source>
        <dbReference type="Proteomes" id="UP001208017"/>
    </source>
</evidence>
<proteinExistence type="predicted"/>
<protein>
    <submittedName>
        <fullName evidence="1">Uncharacterized protein</fullName>
    </submittedName>
</protein>
<gene>
    <name evidence="1" type="ORF">OS242_10510</name>
</gene>
<name>A0ABT3X6M2_9BACL</name>
<comment type="caution">
    <text evidence="1">The sequence shown here is derived from an EMBL/GenBank/DDBJ whole genome shotgun (WGS) entry which is preliminary data.</text>
</comment>
<dbReference type="RefSeq" id="WP_267151639.1">
    <property type="nucleotide sequence ID" value="NZ_JAPMLT010000004.1"/>
</dbReference>
<keyword evidence="2" id="KW-1185">Reference proteome</keyword>
<reference evidence="1 2" key="1">
    <citation type="submission" date="2022-11" db="EMBL/GenBank/DDBJ databases">
        <title>Study of microbial diversity in lake waters.</title>
        <authorList>
            <person name="Zhang J."/>
        </authorList>
    </citation>
    <scope>NUCLEOTIDE SEQUENCE [LARGE SCALE GENOMIC DNA]</scope>
    <source>
        <strain evidence="1 2">DT12</strain>
    </source>
</reference>
<organism evidence="1 2">
    <name type="scientific">Tumebacillus lacus</name>
    <dbReference type="NCBI Taxonomy" id="2995335"/>
    <lineage>
        <taxon>Bacteria</taxon>
        <taxon>Bacillati</taxon>
        <taxon>Bacillota</taxon>
        <taxon>Bacilli</taxon>
        <taxon>Bacillales</taxon>
        <taxon>Alicyclobacillaceae</taxon>
        <taxon>Tumebacillus</taxon>
    </lineage>
</organism>
<dbReference type="Proteomes" id="UP001208017">
    <property type="component" value="Unassembled WGS sequence"/>
</dbReference>
<accession>A0ABT3X6M2</accession>
<evidence type="ECO:0000313" key="1">
    <source>
        <dbReference type="EMBL" id="MCX7570394.1"/>
    </source>
</evidence>
<dbReference type="EMBL" id="JAPMLT010000004">
    <property type="protein sequence ID" value="MCX7570394.1"/>
    <property type="molecule type" value="Genomic_DNA"/>
</dbReference>